<dbReference type="PANTHER" id="PTHR38115">
    <property type="entry name" value="LIPOCALIN-LIKE DOMAIN-CONTAINING PROTEIN"/>
    <property type="match status" value="1"/>
</dbReference>
<evidence type="ECO:0000313" key="2">
    <source>
        <dbReference type="Proteomes" id="UP000809789"/>
    </source>
</evidence>
<dbReference type="InterPro" id="IPR053037">
    <property type="entry name" value="Pericyclase_pydY-like"/>
</dbReference>
<proteinExistence type="predicted"/>
<reference evidence="1" key="1">
    <citation type="submission" date="2021-07" db="EMBL/GenBank/DDBJ databases">
        <title>Elsinoe batatas strain:CRI-CJ2 Genome sequencing and assembly.</title>
        <authorList>
            <person name="Huang L."/>
        </authorList>
    </citation>
    <scope>NUCLEOTIDE SEQUENCE</scope>
    <source>
        <strain evidence="1">CRI-CJ2</strain>
    </source>
</reference>
<sequence>MSTPSVPDSVNIRNLNGTYIMNKQLSDPFDAILLLQEVGWIVRQAAKFSSVSIKVEQADREDGINFVNITQTSSGGISSTEERTMDWTWRENKDNIFGLVKGRSRFCKVDEIEDEYLTSELDKKSLEADGNEVVNSITESVGLTGDQWNATQVWGFEVIDGVRRHVRRILFTRGSEVHKLKTVYDWKEE</sequence>
<dbReference type="Proteomes" id="UP000809789">
    <property type="component" value="Unassembled WGS sequence"/>
</dbReference>
<dbReference type="EMBL" id="JAESVG020000008">
    <property type="protein sequence ID" value="KAG8625130.1"/>
    <property type="molecule type" value="Genomic_DNA"/>
</dbReference>
<keyword evidence="2" id="KW-1185">Reference proteome</keyword>
<dbReference type="OrthoDB" id="425354at2759"/>
<accession>A0A8K0KXL8</accession>
<comment type="caution">
    <text evidence="1">The sequence shown here is derived from an EMBL/GenBank/DDBJ whole genome shotgun (WGS) entry which is preliminary data.</text>
</comment>
<dbReference type="PANTHER" id="PTHR38115:SF1">
    <property type="entry name" value="LIPOCALIN-LIKE DOMAIN-CONTAINING PROTEIN"/>
    <property type="match status" value="1"/>
</dbReference>
<gene>
    <name evidence="1" type="ORF">KVT40_006881</name>
</gene>
<dbReference type="AlphaFoldDB" id="A0A8K0KXL8"/>
<protein>
    <submittedName>
        <fullName evidence="1">Uncharacterized protein</fullName>
    </submittedName>
</protein>
<organism evidence="1 2">
    <name type="scientific">Elsinoe batatas</name>
    <dbReference type="NCBI Taxonomy" id="2601811"/>
    <lineage>
        <taxon>Eukaryota</taxon>
        <taxon>Fungi</taxon>
        <taxon>Dikarya</taxon>
        <taxon>Ascomycota</taxon>
        <taxon>Pezizomycotina</taxon>
        <taxon>Dothideomycetes</taxon>
        <taxon>Dothideomycetidae</taxon>
        <taxon>Myriangiales</taxon>
        <taxon>Elsinoaceae</taxon>
        <taxon>Elsinoe</taxon>
    </lineage>
</organism>
<evidence type="ECO:0000313" key="1">
    <source>
        <dbReference type="EMBL" id="KAG8625130.1"/>
    </source>
</evidence>
<name>A0A8K0KXL8_9PEZI</name>